<keyword evidence="1" id="KW-0812">Transmembrane</keyword>
<evidence type="ECO:0000313" key="3">
    <source>
        <dbReference type="Proteomes" id="UP000504638"/>
    </source>
</evidence>
<reference evidence="4" key="3">
    <citation type="submission" date="2025-04" db="UniProtKB">
        <authorList>
            <consortium name="RefSeq"/>
        </authorList>
    </citation>
    <scope>IDENTIFICATION</scope>
    <source>
        <strain evidence="4">CBS 781.70</strain>
    </source>
</reference>
<name>A0A6G1GAX4_9PEZI</name>
<reference evidence="2 4" key="1">
    <citation type="submission" date="2020-01" db="EMBL/GenBank/DDBJ databases">
        <authorList>
            <consortium name="DOE Joint Genome Institute"/>
            <person name="Haridas S."/>
            <person name="Albert R."/>
            <person name="Binder M."/>
            <person name="Bloem J."/>
            <person name="Labutti K."/>
            <person name="Salamov A."/>
            <person name="Andreopoulos B."/>
            <person name="Baker S.E."/>
            <person name="Barry K."/>
            <person name="Bills G."/>
            <person name="Bluhm B.H."/>
            <person name="Cannon C."/>
            <person name="Castanera R."/>
            <person name="Culley D.E."/>
            <person name="Daum C."/>
            <person name="Ezra D."/>
            <person name="Gonzalez J.B."/>
            <person name="Henrissat B."/>
            <person name="Kuo A."/>
            <person name="Liang C."/>
            <person name="Lipzen A."/>
            <person name="Lutzoni F."/>
            <person name="Magnuson J."/>
            <person name="Mondo S."/>
            <person name="Nolan M."/>
            <person name="Ohm R."/>
            <person name="Pangilinan J."/>
            <person name="Park H.-J."/>
            <person name="Ramirez L."/>
            <person name="Alfaro M."/>
            <person name="Sun H."/>
            <person name="Tritt A."/>
            <person name="Yoshinaga Y."/>
            <person name="Zwiers L.-H."/>
            <person name="Turgeon B.G."/>
            <person name="Goodwin S.B."/>
            <person name="Spatafora J.W."/>
            <person name="Crous P.W."/>
            <person name="Grigoriev I.V."/>
        </authorList>
    </citation>
    <scope>NUCLEOTIDE SEQUENCE</scope>
    <source>
        <strain evidence="2 4">CBS 781.70</strain>
    </source>
</reference>
<dbReference type="AlphaFoldDB" id="A0A6G1GAX4"/>
<accession>A0A6G1GAX4</accession>
<evidence type="ECO:0000256" key="1">
    <source>
        <dbReference type="SAM" id="Phobius"/>
    </source>
</evidence>
<gene>
    <name evidence="2 4" type="ORF">P152DRAFT_471863</name>
</gene>
<dbReference type="Proteomes" id="UP000504638">
    <property type="component" value="Unplaced"/>
</dbReference>
<keyword evidence="3" id="KW-1185">Reference proteome</keyword>
<feature type="transmembrane region" description="Helical" evidence="1">
    <location>
        <begin position="16"/>
        <end position="34"/>
    </location>
</feature>
<evidence type="ECO:0000313" key="4">
    <source>
        <dbReference type="RefSeq" id="XP_033536878.1"/>
    </source>
</evidence>
<dbReference type="GeneID" id="54421676"/>
<reference evidence="4" key="2">
    <citation type="submission" date="2020-04" db="EMBL/GenBank/DDBJ databases">
        <authorList>
            <consortium name="NCBI Genome Project"/>
        </authorList>
    </citation>
    <scope>NUCLEOTIDE SEQUENCE</scope>
    <source>
        <strain evidence="4">CBS 781.70</strain>
    </source>
</reference>
<dbReference type="EMBL" id="ML975152">
    <property type="protein sequence ID" value="KAF1815247.1"/>
    <property type="molecule type" value="Genomic_DNA"/>
</dbReference>
<evidence type="ECO:0000313" key="2">
    <source>
        <dbReference type="EMBL" id="KAF1815247.1"/>
    </source>
</evidence>
<dbReference type="RefSeq" id="XP_033536878.1">
    <property type="nucleotide sequence ID" value="XM_033681106.1"/>
</dbReference>
<proteinExistence type="predicted"/>
<organism evidence="2">
    <name type="scientific">Eremomyces bilateralis CBS 781.70</name>
    <dbReference type="NCBI Taxonomy" id="1392243"/>
    <lineage>
        <taxon>Eukaryota</taxon>
        <taxon>Fungi</taxon>
        <taxon>Dikarya</taxon>
        <taxon>Ascomycota</taxon>
        <taxon>Pezizomycotina</taxon>
        <taxon>Dothideomycetes</taxon>
        <taxon>Dothideomycetes incertae sedis</taxon>
        <taxon>Eremomycetales</taxon>
        <taxon>Eremomycetaceae</taxon>
        <taxon>Eremomyces</taxon>
    </lineage>
</organism>
<keyword evidence="1" id="KW-0472">Membrane</keyword>
<keyword evidence="1" id="KW-1133">Transmembrane helix</keyword>
<protein>
    <submittedName>
        <fullName evidence="2 4">Uncharacterized protein</fullName>
    </submittedName>
</protein>
<sequence>MLIVCQYIGTAPQLAALIYTAVAISLPFSALWAAQAVENHSRSAASDHHPRRPILWNVFRNGSVGSSKGKNSYADDETTRKATVMAVNDISA</sequence>